<feature type="domain" description="Lipoyl-binding" evidence="3">
    <location>
        <begin position="59"/>
        <end position="136"/>
    </location>
</feature>
<dbReference type="OrthoDB" id="9812676at2"/>
<evidence type="ECO:0000259" key="3">
    <source>
        <dbReference type="PROSITE" id="PS50968"/>
    </source>
</evidence>
<dbReference type="EMBL" id="FNYT01000034">
    <property type="protein sequence ID" value="SEJ88167.1"/>
    <property type="molecule type" value="Genomic_DNA"/>
</dbReference>
<sequence>MLRKFKIAIDGKEYLVEMEEIGGVQQPVQAPVAAAPAAPAAPAAAPAAPAEQAAPAPAAAPVSAASGDAMTAPMPGTILKVLVNIGDEVKENQPLMILEAMKMENEVVANHAGKVAGIHVNQGQVVNAGDALITIA</sequence>
<dbReference type="PROSITE" id="PS50968">
    <property type="entry name" value="BIOTINYL_LIPOYL"/>
    <property type="match status" value="1"/>
</dbReference>
<feature type="compositionally biased region" description="Low complexity" evidence="2">
    <location>
        <begin position="40"/>
        <end position="65"/>
    </location>
</feature>
<reference evidence="4 6" key="1">
    <citation type="submission" date="2016-02" db="EMBL/GenBank/DDBJ databases">
        <authorList>
            <person name="Wen L."/>
            <person name="He K."/>
            <person name="Yang H."/>
        </authorList>
    </citation>
    <scope>NUCLEOTIDE SEQUENCE [LARGE SCALE GENOMIC DNA]</scope>
    <source>
        <strain evidence="4">Trichococcus_R210</strain>
    </source>
</reference>
<evidence type="ECO:0000256" key="2">
    <source>
        <dbReference type="SAM" id="MobiDB-lite"/>
    </source>
</evidence>
<dbReference type="CDD" id="cd06850">
    <property type="entry name" value="biotinyl_domain"/>
    <property type="match status" value="1"/>
</dbReference>
<reference evidence="5 7" key="2">
    <citation type="submission" date="2016-10" db="EMBL/GenBank/DDBJ databases">
        <authorList>
            <person name="Varghese N."/>
            <person name="Submissions S."/>
        </authorList>
    </citation>
    <scope>NUCLEOTIDE SEQUENCE [LARGE SCALE GENOMIC DNA]</scope>
    <source>
        <strain evidence="5 7">DSM 22150</strain>
    </source>
</reference>
<dbReference type="NCBIfam" id="NF005117">
    <property type="entry name" value="PRK06549.1"/>
    <property type="match status" value="1"/>
</dbReference>
<dbReference type="InterPro" id="IPR011053">
    <property type="entry name" value="Single_hybrid_motif"/>
</dbReference>
<dbReference type="PROSITE" id="PS00188">
    <property type="entry name" value="BIOTIN"/>
    <property type="match status" value="1"/>
</dbReference>
<evidence type="ECO:0000256" key="1">
    <source>
        <dbReference type="ARBA" id="ARBA00023267"/>
    </source>
</evidence>
<dbReference type="InterPro" id="IPR000089">
    <property type="entry name" value="Biotin_lipoyl"/>
</dbReference>
<dbReference type="PANTHER" id="PTHR45266:SF3">
    <property type="entry name" value="OXALOACETATE DECARBOXYLASE ALPHA CHAIN"/>
    <property type="match status" value="1"/>
</dbReference>
<dbReference type="PANTHER" id="PTHR45266">
    <property type="entry name" value="OXALOACETATE DECARBOXYLASE ALPHA CHAIN"/>
    <property type="match status" value="1"/>
</dbReference>
<evidence type="ECO:0000313" key="7">
    <source>
        <dbReference type="Proteomes" id="UP000199280"/>
    </source>
</evidence>
<dbReference type="InterPro" id="IPR001882">
    <property type="entry name" value="Biotin_BS"/>
</dbReference>
<name>A0A143Z899_9LACT</name>
<keyword evidence="7" id="KW-1185">Reference proteome</keyword>
<dbReference type="EMBL" id="FJNB01000031">
    <property type="protein sequence ID" value="CZR10011.1"/>
    <property type="molecule type" value="Genomic_DNA"/>
</dbReference>
<dbReference type="Gene3D" id="2.40.50.100">
    <property type="match status" value="1"/>
</dbReference>
<evidence type="ECO:0000313" key="4">
    <source>
        <dbReference type="EMBL" id="CZR10011.1"/>
    </source>
</evidence>
<dbReference type="SUPFAM" id="SSF51230">
    <property type="entry name" value="Single hybrid motif"/>
    <property type="match status" value="1"/>
</dbReference>
<dbReference type="Proteomes" id="UP000076878">
    <property type="component" value="Unassembled WGS sequence"/>
</dbReference>
<dbReference type="FunFam" id="2.40.50.100:FF:000003">
    <property type="entry name" value="Acetyl-CoA carboxylase biotin carboxyl carrier protein"/>
    <property type="match status" value="1"/>
</dbReference>
<proteinExistence type="predicted"/>
<gene>
    <name evidence="5" type="ORF">SAMN05216375_13416</name>
    <name evidence="4" type="ORF">TR210_2841</name>
</gene>
<evidence type="ECO:0000313" key="5">
    <source>
        <dbReference type="EMBL" id="SEJ88167.1"/>
    </source>
</evidence>
<protein>
    <submittedName>
        <fullName evidence="5">Biotin carboxyl carrier protein</fullName>
    </submittedName>
    <submittedName>
        <fullName evidence="4">Biotin/lipoyl attachment</fullName>
    </submittedName>
</protein>
<dbReference type="Pfam" id="PF00364">
    <property type="entry name" value="Biotin_lipoyl"/>
    <property type="match status" value="1"/>
</dbReference>
<evidence type="ECO:0000313" key="6">
    <source>
        <dbReference type="Proteomes" id="UP000076878"/>
    </source>
</evidence>
<dbReference type="STRING" id="640938.TR210_2841"/>
<dbReference type="AlphaFoldDB" id="A0A143Z899"/>
<dbReference type="RefSeq" id="WP_068624825.1">
    <property type="nucleotide sequence ID" value="NZ_FJNB01000031.1"/>
</dbReference>
<keyword evidence="1" id="KW-0092">Biotin</keyword>
<dbReference type="Proteomes" id="UP000199280">
    <property type="component" value="Unassembled WGS sequence"/>
</dbReference>
<organism evidence="4 6">
    <name type="scientific">Trichococcus ilyis</name>
    <dbReference type="NCBI Taxonomy" id="640938"/>
    <lineage>
        <taxon>Bacteria</taxon>
        <taxon>Bacillati</taxon>
        <taxon>Bacillota</taxon>
        <taxon>Bacilli</taxon>
        <taxon>Lactobacillales</taxon>
        <taxon>Carnobacteriaceae</taxon>
        <taxon>Trichococcus</taxon>
    </lineage>
</organism>
<accession>A0A143Z899</accession>
<feature type="region of interest" description="Disordered" evidence="2">
    <location>
        <begin position="40"/>
        <end position="72"/>
    </location>
</feature>
<dbReference type="InterPro" id="IPR050709">
    <property type="entry name" value="Biotin_Carboxyl_Carrier/Decarb"/>
</dbReference>